<sequence>MDAERARQEAIDLGPLPGLLGHLLRRSHTRMLLDFTESTAEYGITSGEFALLCLVEVNPGITLGQLAQAAGLDKSTLSPAVQRLADRGLVERHAVSGDRRAQALHLSEAGQALLPPFKACVARHEERLAAPLSAGERATLMRLLRKLNGL</sequence>
<dbReference type="GO" id="GO:0003700">
    <property type="term" value="F:DNA-binding transcription factor activity"/>
    <property type="evidence" value="ECO:0007669"/>
    <property type="project" value="InterPro"/>
</dbReference>
<evidence type="ECO:0000256" key="3">
    <source>
        <dbReference type="ARBA" id="ARBA00023163"/>
    </source>
</evidence>
<proteinExistence type="predicted"/>
<dbReference type="GO" id="GO:0006950">
    <property type="term" value="P:response to stress"/>
    <property type="evidence" value="ECO:0007669"/>
    <property type="project" value="TreeGrafter"/>
</dbReference>
<dbReference type="InterPro" id="IPR039422">
    <property type="entry name" value="MarR/SlyA-like"/>
</dbReference>
<dbReference type="InterPro" id="IPR036388">
    <property type="entry name" value="WH-like_DNA-bd_sf"/>
</dbReference>
<keyword evidence="6" id="KW-1185">Reference proteome</keyword>
<dbReference type="GO" id="GO:0003677">
    <property type="term" value="F:DNA binding"/>
    <property type="evidence" value="ECO:0007669"/>
    <property type="project" value="UniProtKB-KW"/>
</dbReference>
<protein>
    <submittedName>
        <fullName evidence="5">Transcriptional regulator, MarR family</fullName>
    </submittedName>
</protein>
<dbReference type="EMBL" id="ADVL01000706">
    <property type="protein sequence ID" value="EFH10058.1"/>
    <property type="molecule type" value="Genomic_DNA"/>
</dbReference>
<evidence type="ECO:0000313" key="6">
    <source>
        <dbReference type="Proteomes" id="UP000005324"/>
    </source>
</evidence>
<organism evidence="5 6">
    <name type="scientific">Pseudoroseomonas cervicalis ATCC 49957</name>
    <dbReference type="NCBI Taxonomy" id="525371"/>
    <lineage>
        <taxon>Bacteria</taxon>
        <taxon>Pseudomonadati</taxon>
        <taxon>Pseudomonadota</taxon>
        <taxon>Alphaproteobacteria</taxon>
        <taxon>Acetobacterales</taxon>
        <taxon>Roseomonadaceae</taxon>
        <taxon>Roseomonas</taxon>
    </lineage>
</organism>
<comment type="caution">
    <text evidence="5">The sequence shown here is derived from an EMBL/GenBank/DDBJ whole genome shotgun (WGS) entry which is preliminary data.</text>
</comment>
<dbReference type="Pfam" id="PF12802">
    <property type="entry name" value="MarR_2"/>
    <property type="match status" value="1"/>
</dbReference>
<dbReference type="SMART" id="SM00347">
    <property type="entry name" value="HTH_MARR"/>
    <property type="match status" value="1"/>
</dbReference>
<dbReference type="InterPro" id="IPR023187">
    <property type="entry name" value="Tscrpt_reg_MarR-type_CS"/>
</dbReference>
<dbReference type="RefSeq" id="WP_007002749.1">
    <property type="nucleotide sequence ID" value="NZ_GG770777.1"/>
</dbReference>
<dbReference type="Proteomes" id="UP000005324">
    <property type="component" value="Unassembled WGS sequence"/>
</dbReference>
<name>D5RRK7_9PROT</name>
<dbReference type="OrthoDB" id="5974674at2"/>
<dbReference type="PRINTS" id="PR00598">
    <property type="entry name" value="HTHMARR"/>
</dbReference>
<evidence type="ECO:0000259" key="4">
    <source>
        <dbReference type="PROSITE" id="PS50995"/>
    </source>
</evidence>
<keyword evidence="1" id="KW-0805">Transcription regulation</keyword>
<evidence type="ECO:0000313" key="5">
    <source>
        <dbReference type="EMBL" id="EFH10058.1"/>
    </source>
</evidence>
<evidence type="ECO:0000256" key="1">
    <source>
        <dbReference type="ARBA" id="ARBA00023015"/>
    </source>
</evidence>
<dbReference type="Gene3D" id="1.10.10.10">
    <property type="entry name" value="Winged helix-like DNA-binding domain superfamily/Winged helix DNA-binding domain"/>
    <property type="match status" value="1"/>
</dbReference>
<dbReference type="AlphaFoldDB" id="D5RRK7"/>
<feature type="domain" description="HTH marR-type" evidence="4">
    <location>
        <begin position="17"/>
        <end position="149"/>
    </location>
</feature>
<accession>D5RRK7</accession>
<dbReference type="InterPro" id="IPR000835">
    <property type="entry name" value="HTH_MarR-typ"/>
</dbReference>
<evidence type="ECO:0000256" key="2">
    <source>
        <dbReference type="ARBA" id="ARBA00023125"/>
    </source>
</evidence>
<dbReference type="SUPFAM" id="SSF46785">
    <property type="entry name" value="Winged helix' DNA-binding domain"/>
    <property type="match status" value="1"/>
</dbReference>
<dbReference type="PROSITE" id="PS01117">
    <property type="entry name" value="HTH_MARR_1"/>
    <property type="match status" value="1"/>
</dbReference>
<gene>
    <name evidence="5" type="primary">marR</name>
    <name evidence="5" type="ORF">HMPREF0731_3719</name>
</gene>
<dbReference type="HOGENOM" id="CLU_083287_4_1_5"/>
<keyword evidence="2" id="KW-0238">DNA-binding</keyword>
<dbReference type="PANTHER" id="PTHR33164">
    <property type="entry name" value="TRANSCRIPTIONAL REGULATOR, MARR FAMILY"/>
    <property type="match status" value="1"/>
</dbReference>
<dbReference type="PROSITE" id="PS50995">
    <property type="entry name" value="HTH_MARR_2"/>
    <property type="match status" value="1"/>
</dbReference>
<keyword evidence="3" id="KW-0804">Transcription</keyword>
<reference evidence="5 6" key="1">
    <citation type="submission" date="2010-04" db="EMBL/GenBank/DDBJ databases">
        <authorList>
            <person name="Qin X."/>
            <person name="Bachman B."/>
            <person name="Battles P."/>
            <person name="Bell A."/>
            <person name="Bess C."/>
            <person name="Bickham C."/>
            <person name="Chaboub L."/>
            <person name="Chen D."/>
            <person name="Coyle M."/>
            <person name="Deiros D.R."/>
            <person name="Dinh H."/>
            <person name="Forbes L."/>
            <person name="Fowler G."/>
            <person name="Francisco L."/>
            <person name="Fu Q."/>
            <person name="Gubbala S."/>
            <person name="Hale W."/>
            <person name="Han Y."/>
            <person name="Hemphill L."/>
            <person name="Highlander S.K."/>
            <person name="Hirani K."/>
            <person name="Hogues M."/>
            <person name="Jackson L."/>
            <person name="Jakkamsetti A."/>
            <person name="Javaid M."/>
            <person name="Jiang H."/>
            <person name="Korchina V."/>
            <person name="Kovar C."/>
            <person name="Lara F."/>
            <person name="Lee S."/>
            <person name="Mata R."/>
            <person name="Mathew T."/>
            <person name="Moen C."/>
            <person name="Morales K."/>
            <person name="Munidasa M."/>
            <person name="Nazareth L."/>
            <person name="Ngo R."/>
            <person name="Nguyen L."/>
            <person name="Okwuonu G."/>
            <person name="Ongeri F."/>
            <person name="Patil S."/>
            <person name="Petrosino J."/>
            <person name="Pham C."/>
            <person name="Pham P."/>
            <person name="Pu L.-L."/>
            <person name="Puazo M."/>
            <person name="Raj R."/>
            <person name="Reid J."/>
            <person name="Rouhana J."/>
            <person name="Saada N."/>
            <person name="Shang Y."/>
            <person name="Simmons D."/>
            <person name="Thornton R."/>
            <person name="Warren J."/>
            <person name="Weissenberger G."/>
            <person name="Zhang J."/>
            <person name="Zhang L."/>
            <person name="Zhou C."/>
            <person name="Zhu D."/>
            <person name="Muzny D."/>
            <person name="Worley K."/>
            <person name="Gibbs R."/>
        </authorList>
    </citation>
    <scope>NUCLEOTIDE SEQUENCE [LARGE SCALE GENOMIC DNA]</scope>
    <source>
        <strain evidence="5 6">ATCC 49957</strain>
    </source>
</reference>
<dbReference type="InterPro" id="IPR036390">
    <property type="entry name" value="WH_DNA-bd_sf"/>
</dbReference>
<dbReference type="PANTHER" id="PTHR33164:SF43">
    <property type="entry name" value="HTH-TYPE TRANSCRIPTIONAL REPRESSOR YETL"/>
    <property type="match status" value="1"/>
</dbReference>